<feature type="binding site" evidence="3">
    <location>
        <position position="117"/>
    </location>
    <ligand>
        <name>a divalent metal cation</name>
        <dbReference type="ChEBI" id="CHEBI:60240"/>
        <label>1</label>
    </ligand>
</feature>
<feature type="signal peptide" evidence="4">
    <location>
        <begin position="1"/>
        <end position="21"/>
    </location>
</feature>
<dbReference type="SUPFAM" id="SSF102705">
    <property type="entry name" value="NIF3 (NGG1p interacting factor 3)-like"/>
    <property type="match status" value="1"/>
</dbReference>
<dbReference type="SMR" id="A0A5F9CL82"/>
<reference evidence="5" key="3">
    <citation type="submission" date="2025-09" db="UniProtKB">
        <authorList>
            <consortium name="Ensembl"/>
        </authorList>
    </citation>
    <scope>IDENTIFICATION</scope>
    <source>
        <strain evidence="5">Thorbecke</strain>
    </source>
</reference>
<feature type="chain" id="PRO_5023833183" description="NIF3-like protein 1" evidence="4">
    <location>
        <begin position="22"/>
        <end position="142"/>
    </location>
</feature>
<comment type="similarity">
    <text evidence="1">Belongs to the GTP cyclohydrolase I type 2/NIF3 family.</text>
</comment>
<evidence type="ECO:0000313" key="6">
    <source>
        <dbReference type="Proteomes" id="UP000001811"/>
    </source>
</evidence>
<dbReference type="InParanoid" id="A0A5F9CL82"/>
<proteinExistence type="inferred from homology"/>
<dbReference type="Pfam" id="PF01784">
    <property type="entry name" value="DUF34_NIF3"/>
    <property type="match status" value="1"/>
</dbReference>
<dbReference type="Ensembl" id="ENSOCUT00000044654.1">
    <property type="protein sequence ID" value="ENSOCUP00000034363.1"/>
    <property type="gene ID" value="ENSOCUG00000029998.1"/>
</dbReference>
<dbReference type="PANTHER" id="PTHR13799">
    <property type="entry name" value="NGG1 INTERACTING FACTOR 3"/>
    <property type="match status" value="1"/>
</dbReference>
<protein>
    <recommendedName>
        <fullName evidence="2">NIF3-like protein 1</fullName>
    </recommendedName>
</protein>
<keyword evidence="3" id="KW-0479">Metal-binding</keyword>
<dbReference type="GO" id="GO:0046872">
    <property type="term" value="F:metal ion binding"/>
    <property type="evidence" value="ECO:0007669"/>
    <property type="project" value="UniProtKB-KW"/>
</dbReference>
<name>A0A5F9CL82_RABIT</name>
<reference evidence="5 6" key="1">
    <citation type="journal article" date="2011" name="Nature">
        <title>A high-resolution map of human evolutionary constraint using 29 mammals.</title>
        <authorList>
            <person name="Lindblad-Toh K."/>
            <person name="Garber M."/>
            <person name="Zuk O."/>
            <person name="Lin M.F."/>
            <person name="Parker B.J."/>
            <person name="Washietl S."/>
            <person name="Kheradpour P."/>
            <person name="Ernst J."/>
            <person name="Jordan G."/>
            <person name="Mauceli E."/>
            <person name="Ward L.D."/>
            <person name="Lowe C.B."/>
            <person name="Holloway A.K."/>
            <person name="Clamp M."/>
            <person name="Gnerre S."/>
            <person name="Alfoldi J."/>
            <person name="Beal K."/>
            <person name="Chang J."/>
            <person name="Clawson H."/>
            <person name="Cuff J."/>
            <person name="Di Palma F."/>
            <person name="Fitzgerald S."/>
            <person name="Flicek P."/>
            <person name="Guttman M."/>
            <person name="Hubisz M.J."/>
            <person name="Jaffe D.B."/>
            <person name="Jungreis I."/>
            <person name="Kent W.J."/>
            <person name="Kostka D."/>
            <person name="Lara M."/>
            <person name="Martins A.L."/>
            <person name="Massingham T."/>
            <person name="Moltke I."/>
            <person name="Raney B.J."/>
            <person name="Rasmussen M.D."/>
            <person name="Robinson J."/>
            <person name="Stark A."/>
            <person name="Vilella A.J."/>
            <person name="Wen J."/>
            <person name="Xie X."/>
            <person name="Zody M.C."/>
            <person name="Baldwin J."/>
            <person name="Bloom T."/>
            <person name="Chin C.W."/>
            <person name="Heiman D."/>
            <person name="Nicol R."/>
            <person name="Nusbaum C."/>
            <person name="Young S."/>
            <person name="Wilkinson J."/>
            <person name="Worley K.C."/>
            <person name="Kovar C.L."/>
            <person name="Muzny D.M."/>
            <person name="Gibbs R.A."/>
            <person name="Cree A."/>
            <person name="Dihn H.H."/>
            <person name="Fowler G."/>
            <person name="Jhangiani S."/>
            <person name="Joshi V."/>
            <person name="Lee S."/>
            <person name="Lewis L.R."/>
            <person name="Nazareth L.V."/>
            <person name="Okwuonu G."/>
            <person name="Santibanez J."/>
            <person name="Warren W.C."/>
            <person name="Mardis E.R."/>
            <person name="Weinstock G.M."/>
            <person name="Wilson R.K."/>
            <person name="Delehaunty K."/>
            <person name="Dooling D."/>
            <person name="Fronik C."/>
            <person name="Fulton L."/>
            <person name="Fulton B."/>
            <person name="Graves T."/>
            <person name="Minx P."/>
            <person name="Sodergren E."/>
            <person name="Birney E."/>
            <person name="Margulies E.H."/>
            <person name="Herrero J."/>
            <person name="Green E.D."/>
            <person name="Haussler D."/>
            <person name="Siepel A."/>
            <person name="Goldman N."/>
            <person name="Pollard K.S."/>
            <person name="Pedersen J.S."/>
            <person name="Lander E.S."/>
            <person name="Kellis M."/>
        </authorList>
    </citation>
    <scope>NUCLEOTIDE SEQUENCE [LARGE SCALE GENOMIC DNA]</scope>
    <source>
        <strain evidence="6">Thorbecke</strain>
    </source>
</reference>
<reference evidence="5" key="2">
    <citation type="submission" date="2025-08" db="UniProtKB">
        <authorList>
            <consortium name="Ensembl"/>
        </authorList>
    </citation>
    <scope>IDENTIFICATION</scope>
    <source>
        <strain evidence="5">Thorbecke</strain>
    </source>
</reference>
<dbReference type="Proteomes" id="UP000001811">
    <property type="component" value="Unplaced"/>
</dbReference>
<dbReference type="FunFam" id="3.40.1390.30:FF:000001">
    <property type="entry name" value="GTP cyclohydrolase 1 type 2"/>
    <property type="match status" value="1"/>
</dbReference>
<keyword evidence="6" id="KW-1185">Reference proteome</keyword>
<evidence type="ECO:0000256" key="1">
    <source>
        <dbReference type="ARBA" id="ARBA00006964"/>
    </source>
</evidence>
<dbReference type="STRING" id="9986.ENSOCUP00000034363"/>
<keyword evidence="4" id="KW-0732">Signal</keyword>
<dbReference type="GO" id="GO:0005739">
    <property type="term" value="C:mitochondrion"/>
    <property type="evidence" value="ECO:0007669"/>
    <property type="project" value="TreeGrafter"/>
</dbReference>
<dbReference type="InterPro" id="IPR036069">
    <property type="entry name" value="DUF34/NIF3_sf"/>
</dbReference>
<dbReference type="AlphaFoldDB" id="A0A5F9CL82"/>
<dbReference type="PANTHER" id="PTHR13799:SF13">
    <property type="entry name" value="NIF3-LIKE PROTEIN 1"/>
    <property type="match status" value="1"/>
</dbReference>
<organism evidence="5 6">
    <name type="scientific">Oryctolagus cuniculus</name>
    <name type="common">Rabbit</name>
    <dbReference type="NCBI Taxonomy" id="9986"/>
    <lineage>
        <taxon>Eukaryota</taxon>
        <taxon>Metazoa</taxon>
        <taxon>Chordata</taxon>
        <taxon>Craniata</taxon>
        <taxon>Vertebrata</taxon>
        <taxon>Euteleostomi</taxon>
        <taxon>Mammalia</taxon>
        <taxon>Eutheria</taxon>
        <taxon>Euarchontoglires</taxon>
        <taxon>Glires</taxon>
        <taxon>Lagomorpha</taxon>
        <taxon>Leporidae</taxon>
        <taxon>Oryctolagus</taxon>
    </lineage>
</organism>
<evidence type="ECO:0000256" key="2">
    <source>
        <dbReference type="ARBA" id="ARBA00019069"/>
    </source>
</evidence>
<dbReference type="InterPro" id="IPR002678">
    <property type="entry name" value="DUF34/NIF3"/>
</dbReference>
<dbReference type="GeneTree" id="ENSGT00390000003590"/>
<accession>A0A5F9CL82</accession>
<evidence type="ECO:0000313" key="5">
    <source>
        <dbReference type="Ensembl" id="ENSOCUP00000034363.1"/>
    </source>
</evidence>
<dbReference type="Gene3D" id="3.40.1390.30">
    <property type="entry name" value="NIF3 (NGG1p interacting factor 3)-like"/>
    <property type="match status" value="1"/>
</dbReference>
<evidence type="ECO:0000256" key="3">
    <source>
        <dbReference type="PIRSR" id="PIRSR602678-1"/>
    </source>
</evidence>
<sequence length="142" mass="15893">MLSSCLHLVPMTVWFIQSLNCNSSCSFMGLKTLISSLNDFASLSSAESWDNVGLLVEPSPPQTINVLFLTNDLTEQVMEEALHKKAHLIFSYLPPIFLHIKPITWIVGIYSLHTAYDAAPQGLKNWLSKGLGEKNKDQPELY</sequence>
<evidence type="ECO:0000256" key="4">
    <source>
        <dbReference type="SAM" id="SignalP"/>
    </source>
</evidence>